<feature type="repeat" description="WD" evidence="3">
    <location>
        <begin position="616"/>
        <end position="657"/>
    </location>
</feature>
<evidence type="ECO:0000313" key="6">
    <source>
        <dbReference type="Proteomes" id="UP000015100"/>
    </source>
</evidence>
<feature type="repeat" description="WD" evidence="3">
    <location>
        <begin position="530"/>
        <end position="563"/>
    </location>
</feature>
<dbReference type="OMA" id="WHADTGQ"/>
<reference evidence="5 6" key="1">
    <citation type="journal article" date="2013" name="PLoS Genet.">
        <title>Genomic mechanisms accounting for the adaptation to parasitism in nematode-trapping fungi.</title>
        <authorList>
            <person name="Meerupati T."/>
            <person name="Andersson K.M."/>
            <person name="Friman E."/>
            <person name="Kumar D."/>
            <person name="Tunlid A."/>
            <person name="Ahren D."/>
        </authorList>
    </citation>
    <scope>NUCLEOTIDE SEQUENCE [LARGE SCALE GENOMIC DNA]</scope>
    <source>
        <strain evidence="5 6">CBS 200.50</strain>
    </source>
</reference>
<dbReference type="PROSITE" id="PS50082">
    <property type="entry name" value="WD_REPEATS_2"/>
    <property type="match status" value="9"/>
</dbReference>
<dbReference type="Proteomes" id="UP000015100">
    <property type="component" value="Unassembled WGS sequence"/>
</dbReference>
<comment type="caution">
    <text evidence="5">The sequence shown here is derived from an EMBL/GenBank/DDBJ whole genome shotgun (WGS) entry which is preliminary data.</text>
</comment>
<feature type="domain" description="Nephrocystin 3-like N-terminal" evidence="4">
    <location>
        <begin position="9"/>
        <end position="86"/>
    </location>
</feature>
<dbReference type="PRINTS" id="PR00320">
    <property type="entry name" value="GPROTEINBRPT"/>
</dbReference>
<dbReference type="InterPro" id="IPR020472">
    <property type="entry name" value="WD40_PAC1"/>
</dbReference>
<reference evidence="6" key="2">
    <citation type="submission" date="2013-04" db="EMBL/GenBank/DDBJ databases">
        <title>Genomic mechanisms accounting for the adaptation to parasitism in nematode-trapping fungi.</title>
        <authorList>
            <person name="Ahren D.G."/>
        </authorList>
    </citation>
    <scope>NUCLEOTIDE SEQUENCE [LARGE SCALE GENOMIC DNA]</scope>
    <source>
        <strain evidence="6">CBS 200.50</strain>
    </source>
</reference>
<dbReference type="AlphaFoldDB" id="S8AWZ1"/>
<dbReference type="CDD" id="cd00200">
    <property type="entry name" value="WD40"/>
    <property type="match status" value="1"/>
</dbReference>
<keyword evidence="2" id="KW-0677">Repeat</keyword>
<keyword evidence="1 3" id="KW-0853">WD repeat</keyword>
<accession>S8AWZ1</accession>
<sequence length="1000" mass="110953">MAAGIKTAIDADPRIPTMNLTEQFNKLVLGPLSQLKPPSSQVVRVVAMVDALDECDREQDQQLIVSLLASLRQIKSVETRFFLTSRPELPLRLGFKELPECVYEELTLHEERETEQDIELFLRAEFVELRVYHSLPLDWPDEESLQKLVKMAVPLFVFAATACRFIADKNWDPLEQMKIVLEYQSEWHVWQLDRTYLPVLHQLITDQSAIMQEKLAAEFRLIVGAILNLATPLSISSLSGLLSVPKGTVGRRLEPLHSVLDVPRNSNTNTPVRAFHASFRDFLFDERLRDNSKFHRFWINNKESHRRIYISCVELMSSPTGLVENMCGLKSPGVSREDVEKSVIEKCLPAELQYACRYWVHHLVHSDSPISDNGQVHNFLQKYLLRWLEAMSLLDEIGKMIGTVASLNSMLHAGNSKHISALLYDIKRFILQNTYIIEKAPLQVYFSALIFTPNRTLFRSIFDPEVFVPWVSRLPHVQDRWSASLQILEGHADFVNSVAFSPNGKILASASDDSTIRLWDTNTGMSLQTLQGHTSWVQAVAYSADGKVLISGSRDTTVRMWDVANAVGSLLQILYGHTGYVTAVAISADGYGVASGSDDQTVRLWDAVTGAPMQILEGHTNTVTSVAFSIDSKMLASASYDQKIKLWDAKTGVLLQNLEGCKETTHGVTFSPNNAMLASASENGTVILWDAATRTPLRKLQGHKGRVYAASFSTDGKLLATGGEDQTVKMWDTVTGSVMNTFYGHASYIKSVMFSPGGEVVASASIDRTVRLWDAIARTPPLVLYGDKGEINVVALSADGKLLGSAYSNKIDVSDTGTGELLQTLVYYALPPGYIARSIVFSPDCKVLASAYHASIIIWDVTTGAELKILERDKNTLEGLVFSPDGKILASKSSNTIRIWDLAASTPLGTIEAPTNSLGKVALSVDGGLLASIGYDRIVRLWEVSTGTLLRTFTAQKYIPLLSFSQDNRYINAGEESFHCQWNQSPSNLGNAERNDIQHK</sequence>
<dbReference type="eggNOG" id="KOG0266">
    <property type="taxonomic scope" value="Eukaryota"/>
</dbReference>
<name>S8AWZ1_DACHA</name>
<dbReference type="PANTHER" id="PTHR19848">
    <property type="entry name" value="WD40 REPEAT PROTEIN"/>
    <property type="match status" value="1"/>
</dbReference>
<feature type="repeat" description="WD" evidence="3">
    <location>
        <begin position="700"/>
        <end position="741"/>
    </location>
</feature>
<dbReference type="InterPro" id="IPR019775">
    <property type="entry name" value="WD40_repeat_CS"/>
</dbReference>
<evidence type="ECO:0000313" key="5">
    <source>
        <dbReference type="EMBL" id="EPS45511.1"/>
    </source>
</evidence>
<dbReference type="STRING" id="1284197.S8AWZ1"/>
<evidence type="ECO:0000256" key="2">
    <source>
        <dbReference type="ARBA" id="ARBA00022737"/>
    </source>
</evidence>
<feature type="repeat" description="WD" evidence="3">
    <location>
        <begin position="911"/>
        <end position="952"/>
    </location>
</feature>
<dbReference type="EMBL" id="AQGS01000014">
    <property type="protein sequence ID" value="EPS45511.1"/>
    <property type="molecule type" value="Genomic_DNA"/>
</dbReference>
<feature type="repeat" description="WD" evidence="3">
    <location>
        <begin position="574"/>
        <end position="615"/>
    </location>
</feature>
<feature type="repeat" description="WD" evidence="3">
    <location>
        <begin position="870"/>
        <end position="910"/>
    </location>
</feature>
<protein>
    <recommendedName>
        <fullName evidence="4">Nephrocystin 3-like N-terminal domain-containing protein</fullName>
    </recommendedName>
</protein>
<dbReference type="PROSITE" id="PS00678">
    <property type="entry name" value="WD_REPEATS_1"/>
    <property type="match status" value="4"/>
</dbReference>
<dbReference type="InterPro" id="IPR015943">
    <property type="entry name" value="WD40/YVTN_repeat-like_dom_sf"/>
</dbReference>
<dbReference type="SUPFAM" id="SSF50978">
    <property type="entry name" value="WD40 repeat-like"/>
    <property type="match status" value="2"/>
</dbReference>
<dbReference type="InterPro" id="IPR056884">
    <property type="entry name" value="NPHP3-like_N"/>
</dbReference>
<evidence type="ECO:0000256" key="3">
    <source>
        <dbReference type="PROSITE-ProRule" id="PRU00221"/>
    </source>
</evidence>
<feature type="repeat" description="WD" evidence="3">
    <location>
        <begin position="488"/>
        <end position="529"/>
    </location>
</feature>
<dbReference type="InterPro" id="IPR001680">
    <property type="entry name" value="WD40_rpt"/>
</dbReference>
<keyword evidence="6" id="KW-1185">Reference proteome</keyword>
<feature type="repeat" description="WD" evidence="3">
    <location>
        <begin position="658"/>
        <end position="699"/>
    </location>
</feature>
<dbReference type="Pfam" id="PF24883">
    <property type="entry name" value="NPHP3_N"/>
    <property type="match status" value="1"/>
</dbReference>
<proteinExistence type="predicted"/>
<evidence type="ECO:0000259" key="4">
    <source>
        <dbReference type="Pfam" id="PF24883"/>
    </source>
</evidence>
<organism evidence="5 6">
    <name type="scientific">Dactylellina haptotyla (strain CBS 200.50)</name>
    <name type="common">Nematode-trapping fungus</name>
    <name type="synonym">Monacrosporium haptotylum</name>
    <dbReference type="NCBI Taxonomy" id="1284197"/>
    <lineage>
        <taxon>Eukaryota</taxon>
        <taxon>Fungi</taxon>
        <taxon>Dikarya</taxon>
        <taxon>Ascomycota</taxon>
        <taxon>Pezizomycotina</taxon>
        <taxon>Orbiliomycetes</taxon>
        <taxon>Orbiliales</taxon>
        <taxon>Orbiliaceae</taxon>
        <taxon>Dactylellina</taxon>
    </lineage>
</organism>
<dbReference type="Gene3D" id="2.130.10.10">
    <property type="entry name" value="YVTN repeat-like/Quinoprotein amine dehydrogenase"/>
    <property type="match status" value="4"/>
</dbReference>
<gene>
    <name evidence="5" type="ORF">H072_513</name>
</gene>
<evidence type="ECO:0000256" key="1">
    <source>
        <dbReference type="ARBA" id="ARBA00022574"/>
    </source>
</evidence>
<dbReference type="PROSITE" id="PS50294">
    <property type="entry name" value="WD_REPEATS_REGION"/>
    <property type="match status" value="7"/>
</dbReference>
<dbReference type="Pfam" id="PF00400">
    <property type="entry name" value="WD40"/>
    <property type="match status" value="9"/>
</dbReference>
<dbReference type="OrthoDB" id="674604at2759"/>
<dbReference type="InterPro" id="IPR036322">
    <property type="entry name" value="WD40_repeat_dom_sf"/>
</dbReference>
<dbReference type="SMART" id="SM00320">
    <property type="entry name" value="WD40"/>
    <property type="match status" value="11"/>
</dbReference>
<dbReference type="PANTHER" id="PTHR19848:SF8">
    <property type="entry name" value="F-BOX AND WD REPEAT DOMAIN CONTAINING 7"/>
    <property type="match status" value="1"/>
</dbReference>
<dbReference type="HOGENOM" id="CLU_000288_6_16_1"/>
<feature type="repeat" description="WD" evidence="3">
    <location>
        <begin position="742"/>
        <end position="774"/>
    </location>
</feature>